<feature type="transmembrane region" description="Helical" evidence="1">
    <location>
        <begin position="36"/>
        <end position="53"/>
    </location>
</feature>
<dbReference type="Proteomes" id="UP000595858">
    <property type="component" value="Chromosome"/>
</dbReference>
<evidence type="ECO:0000313" key="3">
    <source>
        <dbReference type="Proteomes" id="UP000595858"/>
    </source>
</evidence>
<sequence>MSAATGINKIIASTFLNILLFIHFNASNISAKTSARLITALYLACIILTPMTISREIKKVKKAVNREGVSTNFCGNSVDIMT</sequence>
<gene>
    <name evidence="2" type="ORF">OIPHN260_01200</name>
</gene>
<keyword evidence="1" id="KW-1133">Transmembrane helix</keyword>
<evidence type="ECO:0000256" key="1">
    <source>
        <dbReference type="SAM" id="Phobius"/>
    </source>
</evidence>
<feature type="transmembrane region" description="Helical" evidence="1">
    <location>
        <begin position="7"/>
        <end position="24"/>
    </location>
</feature>
<protein>
    <submittedName>
        <fullName evidence="2">Uncharacterized protein</fullName>
    </submittedName>
</protein>
<dbReference type="EMBL" id="AP023447">
    <property type="protein sequence ID" value="BCL40618.1"/>
    <property type="molecule type" value="Genomic_DNA"/>
</dbReference>
<organism evidence="2 3">
    <name type="scientific">Enterobacter roggenkampii</name>
    <dbReference type="NCBI Taxonomy" id="1812935"/>
    <lineage>
        <taxon>Bacteria</taxon>
        <taxon>Pseudomonadati</taxon>
        <taxon>Pseudomonadota</taxon>
        <taxon>Gammaproteobacteria</taxon>
        <taxon>Enterobacterales</taxon>
        <taxon>Enterobacteriaceae</taxon>
        <taxon>Enterobacter</taxon>
        <taxon>Enterobacter cloacae complex</taxon>
    </lineage>
</organism>
<reference evidence="2" key="1">
    <citation type="journal article" date="2020" name="J Glob Antimicrob Resist">
        <title>Genomic characterization of clinical Enterobacter roggenkampii co-harboring blaIMP-1- and blaGES-5-encoding IncP6 and mcr-9-encoding IncHI2 plasmids isolated in Japan.</title>
        <authorList>
            <person name="Umeda K."/>
            <person name="Nakamura H."/>
            <person name="Fukuda A."/>
            <person name="Matsumoto Y."/>
            <person name="Motooka D."/>
            <person name="Nakamura S."/>
            <person name="Yasui Y."/>
            <person name="Yoshida H."/>
            <person name="Kawahara R."/>
        </authorList>
    </citation>
    <scope>NUCLEOTIDE SEQUENCE</scope>
    <source>
        <strain evidence="2">OIPH-N260</strain>
    </source>
</reference>
<keyword evidence="1" id="KW-0812">Transmembrane</keyword>
<name>A0AAU9C7I3_9ENTR</name>
<keyword evidence="1" id="KW-0472">Membrane</keyword>
<evidence type="ECO:0000313" key="2">
    <source>
        <dbReference type="EMBL" id="BCL40618.1"/>
    </source>
</evidence>
<dbReference type="AlphaFoldDB" id="A0AAU9C7I3"/>
<proteinExistence type="predicted"/>
<accession>A0AAU9C7I3</accession>